<dbReference type="Proteomes" id="UP000198584">
    <property type="component" value="Unassembled WGS sequence"/>
</dbReference>
<dbReference type="RefSeq" id="WP_093044376.1">
    <property type="nucleotide sequence ID" value="NZ_FNQR01000005.1"/>
</dbReference>
<gene>
    <name evidence="1" type="ORF">SAMN05421743_105201</name>
</gene>
<dbReference type="Gene3D" id="1.20.1260.10">
    <property type="match status" value="1"/>
</dbReference>
<evidence type="ECO:0008006" key="3">
    <source>
        <dbReference type="Google" id="ProtNLM"/>
    </source>
</evidence>
<dbReference type="Pfam" id="PF11553">
    <property type="entry name" value="DUF3231"/>
    <property type="match status" value="1"/>
</dbReference>
<name>A0A1H4BYR3_9BACI</name>
<dbReference type="STRING" id="571932.SAMN05421743_105201"/>
<dbReference type="EMBL" id="FNQR01000005">
    <property type="protein sequence ID" value="SEA53335.1"/>
    <property type="molecule type" value="Genomic_DNA"/>
</dbReference>
<evidence type="ECO:0000313" key="2">
    <source>
        <dbReference type="Proteomes" id="UP000198584"/>
    </source>
</evidence>
<dbReference type="InterPro" id="IPR021617">
    <property type="entry name" value="DUF3231"/>
</dbReference>
<organism evidence="1 2">
    <name type="scientific">Thalassobacillus cyri</name>
    <dbReference type="NCBI Taxonomy" id="571932"/>
    <lineage>
        <taxon>Bacteria</taxon>
        <taxon>Bacillati</taxon>
        <taxon>Bacillota</taxon>
        <taxon>Bacilli</taxon>
        <taxon>Bacillales</taxon>
        <taxon>Bacillaceae</taxon>
        <taxon>Thalassobacillus</taxon>
    </lineage>
</organism>
<dbReference type="OrthoDB" id="1934429at2"/>
<accession>A0A1H4BYR3</accession>
<reference evidence="1 2" key="1">
    <citation type="submission" date="2016-10" db="EMBL/GenBank/DDBJ databases">
        <authorList>
            <person name="de Groot N.N."/>
        </authorList>
    </citation>
    <scope>NUCLEOTIDE SEQUENCE [LARGE SCALE GENOMIC DNA]</scope>
    <source>
        <strain evidence="1 2">CCM7597</strain>
    </source>
</reference>
<protein>
    <recommendedName>
        <fullName evidence="3">DUF3231 family protein</fullName>
    </recommendedName>
</protein>
<keyword evidence="2" id="KW-1185">Reference proteome</keyword>
<dbReference type="AlphaFoldDB" id="A0A1H4BYR3"/>
<proteinExistence type="predicted"/>
<sequence>MGVLSGNPKNEPLHYGEVFSLWSYLTVAKGNHASYQTLINHAGDKGLKKLLEESIQGIEQESKEIEEILKLSGVSLPPTPPERAVANTEDIPVGARVNDPEIGATLSVNIAQGLVACSQAMGQATREDIALLFGRFHMNKAQLGARTLRLNKDKGWLVTPPLHHENKE</sequence>
<evidence type="ECO:0000313" key="1">
    <source>
        <dbReference type="EMBL" id="SEA53335.1"/>
    </source>
</evidence>
<dbReference type="InterPro" id="IPR012347">
    <property type="entry name" value="Ferritin-like"/>
</dbReference>